<evidence type="ECO:0000313" key="12">
    <source>
        <dbReference type="EMBL" id="SDZ60948.1"/>
    </source>
</evidence>
<proteinExistence type="predicted"/>
<sequence length="698" mass="74992">MQDETLGARYRLTRRLGAGGMGVVWQAYDRVLDRDVAVKLLAPQFARDAEFRRRILAEARAAGRLSHPHIASVYDYGETTGPGDPLPYVVMELLHGRSLEQRLKRGPIGVEPALRICAEVASALAAAHARGVVHRDVKPGNVMLPAGGAKVVDFGLAAVAGARDAAPGELVLGTPAYLAPERLDGRPVVAATDVYALALLLYRLLAGRLPWTAETSTQMLEAHIYLEPEPLPKLPGVPPVVRDLLSRCLDKEPDARPVSREVTVTLARAAGVHVPLDGADDDEQDEDEEVASSAPSAGTTADRRHLRAVPGRRPRAGPFAERLGAELDVALDHVDLRRQASAMLRETVGFDLAIWAVLDPMTLMWAACVVDGGPHDESLERELFVNEYGQDDVLRLVDLAGDQRIGTLDLATHGDPALSPRFRGILRPRGFTDELRASFHDADGTWGALFAYRAGGLFSSTDVAQVAPAGRLLGAALHNALARGHEDPPPAPTPAPAPGLPAPRVSRFRLPRQRRPRRTDLAPVSAPAPGPPVADSDSGRLVLSPDGRLLDVTASARGVLDAVELDRVGTAVAKGRRTGLVDTSGHLRYDGRWLAFHAVDLESAIAVSVGRIRPHEISAFVVQARGLQPWHGAILGAVARGRNTRQIARELNLSVYAVEDGLTALLTAFRANGRAELLTSLFFDHYVPFHASDVVLRG</sequence>
<evidence type="ECO:0000256" key="10">
    <source>
        <dbReference type="SAM" id="MobiDB-lite"/>
    </source>
</evidence>
<evidence type="ECO:0000256" key="6">
    <source>
        <dbReference type="ARBA" id="ARBA00022840"/>
    </source>
</evidence>
<evidence type="ECO:0000313" key="13">
    <source>
        <dbReference type="Proteomes" id="UP000199632"/>
    </source>
</evidence>
<gene>
    <name evidence="12" type="ORF">SAMN05421684_7146</name>
</gene>
<evidence type="ECO:0000256" key="1">
    <source>
        <dbReference type="ARBA" id="ARBA00012513"/>
    </source>
</evidence>
<evidence type="ECO:0000256" key="4">
    <source>
        <dbReference type="ARBA" id="ARBA00022741"/>
    </source>
</evidence>
<feature type="compositionally biased region" description="Pro residues" evidence="10">
    <location>
        <begin position="489"/>
        <end position="501"/>
    </location>
</feature>
<dbReference type="GO" id="GO:0004674">
    <property type="term" value="F:protein serine/threonine kinase activity"/>
    <property type="evidence" value="ECO:0007669"/>
    <property type="project" value="UniProtKB-KW"/>
</dbReference>
<dbReference type="InterPro" id="IPR008271">
    <property type="entry name" value="Ser/Thr_kinase_AS"/>
</dbReference>
<evidence type="ECO:0000256" key="8">
    <source>
        <dbReference type="ARBA" id="ARBA00048679"/>
    </source>
</evidence>
<dbReference type="RefSeq" id="WP_239083518.1">
    <property type="nucleotide sequence ID" value="NZ_BOND01000005.1"/>
</dbReference>
<keyword evidence="3" id="KW-0808">Transferase</keyword>
<dbReference type="STRING" id="137265.SAMN05421684_7146"/>
<dbReference type="Proteomes" id="UP000199632">
    <property type="component" value="Unassembled WGS sequence"/>
</dbReference>
<comment type="catalytic activity">
    <reaction evidence="7">
        <text>L-threonyl-[protein] + ATP = O-phospho-L-threonyl-[protein] + ADP + H(+)</text>
        <dbReference type="Rhea" id="RHEA:46608"/>
        <dbReference type="Rhea" id="RHEA-COMP:11060"/>
        <dbReference type="Rhea" id="RHEA-COMP:11605"/>
        <dbReference type="ChEBI" id="CHEBI:15378"/>
        <dbReference type="ChEBI" id="CHEBI:30013"/>
        <dbReference type="ChEBI" id="CHEBI:30616"/>
        <dbReference type="ChEBI" id="CHEBI:61977"/>
        <dbReference type="ChEBI" id="CHEBI:456216"/>
        <dbReference type="EC" id="2.7.11.1"/>
    </reaction>
</comment>
<dbReference type="FunFam" id="3.30.200.20:FF:000035">
    <property type="entry name" value="Serine/threonine protein kinase Stk1"/>
    <property type="match status" value="1"/>
</dbReference>
<dbReference type="PANTHER" id="PTHR43289:SF30">
    <property type="entry name" value="NON-SPECIFIC SERINE_THREONINE PROTEIN KINASE"/>
    <property type="match status" value="1"/>
</dbReference>
<dbReference type="InterPro" id="IPR000719">
    <property type="entry name" value="Prot_kinase_dom"/>
</dbReference>
<dbReference type="GO" id="GO:0005524">
    <property type="term" value="F:ATP binding"/>
    <property type="evidence" value="ECO:0007669"/>
    <property type="project" value="UniProtKB-UniRule"/>
</dbReference>
<dbReference type="PROSITE" id="PS50011">
    <property type="entry name" value="PROTEIN_KINASE_DOM"/>
    <property type="match status" value="1"/>
</dbReference>
<keyword evidence="2 12" id="KW-0723">Serine/threonine-protein kinase</keyword>
<dbReference type="PANTHER" id="PTHR43289">
    <property type="entry name" value="MITOGEN-ACTIVATED PROTEIN KINASE KINASE KINASE 20-RELATED"/>
    <property type="match status" value="1"/>
</dbReference>
<dbReference type="SMART" id="SM00220">
    <property type="entry name" value="S_TKc"/>
    <property type="match status" value="1"/>
</dbReference>
<dbReference type="PROSITE" id="PS00107">
    <property type="entry name" value="PROTEIN_KINASE_ATP"/>
    <property type="match status" value="1"/>
</dbReference>
<dbReference type="PROSITE" id="PS00108">
    <property type="entry name" value="PROTEIN_KINASE_ST"/>
    <property type="match status" value="1"/>
</dbReference>
<feature type="binding site" evidence="9">
    <location>
        <position position="39"/>
    </location>
    <ligand>
        <name>ATP</name>
        <dbReference type="ChEBI" id="CHEBI:30616"/>
    </ligand>
</feature>
<evidence type="ECO:0000256" key="2">
    <source>
        <dbReference type="ARBA" id="ARBA00022527"/>
    </source>
</evidence>
<name>A0A1H3UF00_9ACTN</name>
<dbReference type="InterPro" id="IPR036388">
    <property type="entry name" value="WH-like_DNA-bd_sf"/>
</dbReference>
<keyword evidence="6 9" id="KW-0067">ATP-binding</keyword>
<evidence type="ECO:0000256" key="3">
    <source>
        <dbReference type="ARBA" id="ARBA00022679"/>
    </source>
</evidence>
<evidence type="ECO:0000259" key="11">
    <source>
        <dbReference type="PROSITE" id="PS50011"/>
    </source>
</evidence>
<dbReference type="Gene3D" id="3.30.200.20">
    <property type="entry name" value="Phosphorylase Kinase, domain 1"/>
    <property type="match status" value="1"/>
</dbReference>
<comment type="catalytic activity">
    <reaction evidence="8">
        <text>L-seryl-[protein] + ATP = O-phospho-L-seryl-[protein] + ADP + H(+)</text>
        <dbReference type="Rhea" id="RHEA:17989"/>
        <dbReference type="Rhea" id="RHEA-COMP:9863"/>
        <dbReference type="Rhea" id="RHEA-COMP:11604"/>
        <dbReference type="ChEBI" id="CHEBI:15378"/>
        <dbReference type="ChEBI" id="CHEBI:29999"/>
        <dbReference type="ChEBI" id="CHEBI:30616"/>
        <dbReference type="ChEBI" id="CHEBI:83421"/>
        <dbReference type="ChEBI" id="CHEBI:456216"/>
        <dbReference type="EC" id="2.7.11.1"/>
    </reaction>
</comment>
<dbReference type="CDD" id="cd14014">
    <property type="entry name" value="STKc_PknB_like"/>
    <property type="match status" value="1"/>
</dbReference>
<dbReference type="SUPFAM" id="SSF56112">
    <property type="entry name" value="Protein kinase-like (PK-like)"/>
    <property type="match status" value="1"/>
</dbReference>
<accession>A0A1H3UF00</accession>
<dbReference type="InterPro" id="IPR017441">
    <property type="entry name" value="Protein_kinase_ATP_BS"/>
</dbReference>
<dbReference type="EMBL" id="FNQB01000004">
    <property type="protein sequence ID" value="SDZ60948.1"/>
    <property type="molecule type" value="Genomic_DNA"/>
</dbReference>
<dbReference type="AlphaFoldDB" id="A0A1H3UF00"/>
<dbReference type="InterPro" id="IPR011009">
    <property type="entry name" value="Kinase-like_dom_sf"/>
</dbReference>
<reference evidence="13" key="1">
    <citation type="submission" date="2016-10" db="EMBL/GenBank/DDBJ databases">
        <authorList>
            <person name="Varghese N."/>
            <person name="Submissions S."/>
        </authorList>
    </citation>
    <scope>NUCLEOTIDE SEQUENCE [LARGE SCALE GENOMIC DNA]</scope>
    <source>
        <strain evidence="13">DSM 44718</strain>
    </source>
</reference>
<evidence type="ECO:0000256" key="5">
    <source>
        <dbReference type="ARBA" id="ARBA00022777"/>
    </source>
</evidence>
<dbReference type="Pfam" id="PF00069">
    <property type="entry name" value="Pkinase"/>
    <property type="match status" value="1"/>
</dbReference>
<feature type="compositionally biased region" description="Acidic residues" evidence="10">
    <location>
        <begin position="278"/>
        <end position="290"/>
    </location>
</feature>
<feature type="domain" description="Protein kinase" evidence="11">
    <location>
        <begin position="10"/>
        <end position="276"/>
    </location>
</feature>
<organism evidence="12 13">
    <name type="scientific">Asanoa ishikariensis</name>
    <dbReference type="NCBI Taxonomy" id="137265"/>
    <lineage>
        <taxon>Bacteria</taxon>
        <taxon>Bacillati</taxon>
        <taxon>Actinomycetota</taxon>
        <taxon>Actinomycetes</taxon>
        <taxon>Micromonosporales</taxon>
        <taxon>Micromonosporaceae</taxon>
        <taxon>Asanoa</taxon>
    </lineage>
</organism>
<evidence type="ECO:0000256" key="7">
    <source>
        <dbReference type="ARBA" id="ARBA00047899"/>
    </source>
</evidence>
<evidence type="ECO:0000256" key="9">
    <source>
        <dbReference type="PROSITE-ProRule" id="PRU10141"/>
    </source>
</evidence>
<feature type="region of interest" description="Disordered" evidence="10">
    <location>
        <begin position="482"/>
        <end position="539"/>
    </location>
</feature>
<keyword evidence="13" id="KW-1185">Reference proteome</keyword>
<feature type="compositionally biased region" description="Basic residues" evidence="10">
    <location>
        <begin position="304"/>
        <end position="315"/>
    </location>
</feature>
<keyword evidence="5 12" id="KW-0418">Kinase</keyword>
<keyword evidence="4 9" id="KW-0547">Nucleotide-binding</keyword>
<feature type="region of interest" description="Disordered" evidence="10">
    <location>
        <begin position="274"/>
        <end position="317"/>
    </location>
</feature>
<dbReference type="Gene3D" id="1.10.510.10">
    <property type="entry name" value="Transferase(Phosphotransferase) domain 1"/>
    <property type="match status" value="1"/>
</dbReference>
<feature type="compositionally biased region" description="Basic residues" evidence="10">
    <location>
        <begin position="506"/>
        <end position="517"/>
    </location>
</feature>
<dbReference type="EC" id="2.7.11.1" evidence="1"/>
<dbReference type="Gene3D" id="1.10.10.10">
    <property type="entry name" value="Winged helix-like DNA-binding domain superfamily/Winged helix DNA-binding domain"/>
    <property type="match status" value="1"/>
</dbReference>
<protein>
    <recommendedName>
        <fullName evidence="1">non-specific serine/threonine protein kinase</fullName>
        <ecNumber evidence="1">2.7.11.1</ecNumber>
    </recommendedName>
</protein>